<name>A0AAW2TCC3_9LAMI</name>
<sequence length="109" mass="12399">MSSIDAGDTSALLGRTHDYRGGNGPKNNIRRKSTVAELDMERTLALNCMEFQTGIRNSQIRKEGMEDGLMLFLRIYLVIPLFLEALWIYHCCRWKLGDRVDGGFEINSS</sequence>
<keyword evidence="2" id="KW-0472">Membrane</keyword>
<feature type="transmembrane region" description="Helical" evidence="2">
    <location>
        <begin position="71"/>
        <end position="89"/>
    </location>
</feature>
<protein>
    <submittedName>
        <fullName evidence="3">Uncharacterized protein</fullName>
    </submittedName>
</protein>
<reference evidence="3" key="1">
    <citation type="submission" date="2020-06" db="EMBL/GenBank/DDBJ databases">
        <authorList>
            <person name="Li T."/>
            <person name="Hu X."/>
            <person name="Zhang T."/>
            <person name="Song X."/>
            <person name="Zhang H."/>
            <person name="Dai N."/>
            <person name="Sheng W."/>
            <person name="Hou X."/>
            <person name="Wei L."/>
        </authorList>
    </citation>
    <scope>NUCLEOTIDE SEQUENCE</scope>
    <source>
        <strain evidence="3">KEN1</strain>
        <tissue evidence="3">Leaf</tissue>
    </source>
</reference>
<keyword evidence="2" id="KW-1133">Transmembrane helix</keyword>
<proteinExistence type="predicted"/>
<evidence type="ECO:0000313" key="3">
    <source>
        <dbReference type="EMBL" id="KAL0402177.1"/>
    </source>
</evidence>
<comment type="caution">
    <text evidence="3">The sequence shown here is derived from an EMBL/GenBank/DDBJ whole genome shotgun (WGS) entry which is preliminary data.</text>
</comment>
<dbReference type="EMBL" id="JACGWN010000015">
    <property type="protein sequence ID" value="KAL0402177.1"/>
    <property type="molecule type" value="Genomic_DNA"/>
</dbReference>
<organism evidence="3">
    <name type="scientific">Sesamum latifolium</name>
    <dbReference type="NCBI Taxonomy" id="2727402"/>
    <lineage>
        <taxon>Eukaryota</taxon>
        <taxon>Viridiplantae</taxon>
        <taxon>Streptophyta</taxon>
        <taxon>Embryophyta</taxon>
        <taxon>Tracheophyta</taxon>
        <taxon>Spermatophyta</taxon>
        <taxon>Magnoliopsida</taxon>
        <taxon>eudicotyledons</taxon>
        <taxon>Gunneridae</taxon>
        <taxon>Pentapetalae</taxon>
        <taxon>asterids</taxon>
        <taxon>lamiids</taxon>
        <taxon>Lamiales</taxon>
        <taxon>Pedaliaceae</taxon>
        <taxon>Sesamum</taxon>
    </lineage>
</organism>
<evidence type="ECO:0000256" key="1">
    <source>
        <dbReference type="SAM" id="MobiDB-lite"/>
    </source>
</evidence>
<feature type="region of interest" description="Disordered" evidence="1">
    <location>
        <begin position="1"/>
        <end position="32"/>
    </location>
</feature>
<dbReference type="AlphaFoldDB" id="A0AAW2TCC3"/>
<accession>A0AAW2TCC3</accession>
<keyword evidence="2" id="KW-0812">Transmembrane</keyword>
<gene>
    <name evidence="3" type="ORF">Slati_4247600</name>
</gene>
<evidence type="ECO:0000256" key="2">
    <source>
        <dbReference type="SAM" id="Phobius"/>
    </source>
</evidence>
<reference evidence="3" key="2">
    <citation type="journal article" date="2024" name="Plant">
        <title>Genomic evolution and insights into agronomic trait innovations of Sesamum species.</title>
        <authorList>
            <person name="Miao H."/>
            <person name="Wang L."/>
            <person name="Qu L."/>
            <person name="Liu H."/>
            <person name="Sun Y."/>
            <person name="Le M."/>
            <person name="Wang Q."/>
            <person name="Wei S."/>
            <person name="Zheng Y."/>
            <person name="Lin W."/>
            <person name="Duan Y."/>
            <person name="Cao H."/>
            <person name="Xiong S."/>
            <person name="Wang X."/>
            <person name="Wei L."/>
            <person name="Li C."/>
            <person name="Ma Q."/>
            <person name="Ju M."/>
            <person name="Zhao R."/>
            <person name="Li G."/>
            <person name="Mu C."/>
            <person name="Tian Q."/>
            <person name="Mei H."/>
            <person name="Zhang T."/>
            <person name="Gao T."/>
            <person name="Zhang H."/>
        </authorList>
    </citation>
    <scope>NUCLEOTIDE SEQUENCE</scope>
    <source>
        <strain evidence="3">KEN1</strain>
    </source>
</reference>